<dbReference type="Gene3D" id="3.40.50.1360">
    <property type="match status" value="1"/>
</dbReference>
<dbReference type="InterPro" id="IPR037171">
    <property type="entry name" value="NagB/RpiA_transferase-like"/>
</dbReference>
<dbReference type="OrthoDB" id="9798651at2"/>
<comment type="function">
    <text evidence="5">Repressor of the lactose catabolism operon. Galactose-6-phosphate is the inducer.</text>
</comment>
<evidence type="ECO:0000259" key="6">
    <source>
        <dbReference type="PROSITE" id="PS51000"/>
    </source>
</evidence>
<dbReference type="InterPro" id="IPR050313">
    <property type="entry name" value="Carb_Metab_HTH_regulators"/>
</dbReference>
<dbReference type="SUPFAM" id="SSF100950">
    <property type="entry name" value="NagB/RpiA/CoA transferase-like"/>
    <property type="match status" value="1"/>
</dbReference>
<evidence type="ECO:0000313" key="7">
    <source>
        <dbReference type="EMBL" id="KRM71439.1"/>
    </source>
</evidence>
<evidence type="ECO:0000256" key="4">
    <source>
        <dbReference type="ARBA" id="ARBA00023163"/>
    </source>
</evidence>
<dbReference type="STRING" id="1423727.FC34_GL001551"/>
<keyword evidence="7" id="KW-0808">Transferase</keyword>
<sequence length="253" mass="28150">MFKQDRQNAIVALLNKSKSGTLSTVDIASKLEVAPMTIRRDLTEMERNKQVTRIYGGASVYIEKSTDEKKILQKEAKSEIGREVAKLVRPQMTVYLGAGTTIFASLDFLPTSSDIQYVTNSDIAFHHLAQKDANVVLTGGTYHRTTNEFVGLIAQQALNNFVFDLAFVSTNGIWKDGATTSNIAEGTVQKVAIDRSTKTYVVADHTKFDQADRFSFLQLDKTNSLITDSGISKRDYQHFKTRTNLIVGKKAEL</sequence>
<evidence type="ECO:0000313" key="8">
    <source>
        <dbReference type="Proteomes" id="UP000051672"/>
    </source>
</evidence>
<dbReference type="SMART" id="SM00420">
    <property type="entry name" value="HTH_DEOR"/>
    <property type="match status" value="1"/>
</dbReference>
<dbReference type="PATRIC" id="fig|1423727.3.peg.1573"/>
<evidence type="ECO:0000256" key="1">
    <source>
        <dbReference type="ARBA" id="ARBA00021390"/>
    </source>
</evidence>
<accession>A0A0R2AX62</accession>
<dbReference type="PANTHER" id="PTHR30363">
    <property type="entry name" value="HTH-TYPE TRANSCRIPTIONAL REGULATOR SRLR-RELATED"/>
    <property type="match status" value="1"/>
</dbReference>
<dbReference type="Pfam" id="PF00455">
    <property type="entry name" value="DeoRC"/>
    <property type="match status" value="1"/>
</dbReference>
<reference evidence="7 8" key="1">
    <citation type="journal article" date="2015" name="Genome Announc.">
        <title>Expanding the biotechnology potential of lactobacilli through comparative genomics of 213 strains and associated genera.</title>
        <authorList>
            <person name="Sun Z."/>
            <person name="Harris H.M."/>
            <person name="McCann A."/>
            <person name="Guo C."/>
            <person name="Argimon S."/>
            <person name="Zhang W."/>
            <person name="Yang X."/>
            <person name="Jeffery I.B."/>
            <person name="Cooney J.C."/>
            <person name="Kagawa T.F."/>
            <person name="Liu W."/>
            <person name="Song Y."/>
            <person name="Salvetti E."/>
            <person name="Wrobel A."/>
            <person name="Rasinkangas P."/>
            <person name="Parkhill J."/>
            <person name="Rea M.C."/>
            <person name="O'Sullivan O."/>
            <person name="Ritari J."/>
            <person name="Douillard F.P."/>
            <person name="Paul Ross R."/>
            <person name="Yang R."/>
            <person name="Briner A.E."/>
            <person name="Felis G.E."/>
            <person name="de Vos W.M."/>
            <person name="Barrangou R."/>
            <person name="Klaenhammer T.R."/>
            <person name="Caufield P.W."/>
            <person name="Cui Y."/>
            <person name="Zhang H."/>
            <person name="O'Toole P.W."/>
        </authorList>
    </citation>
    <scope>NUCLEOTIDE SEQUENCE [LARGE SCALE GENOMIC DNA]</scope>
    <source>
        <strain evidence="7 8">DSM 23927</strain>
    </source>
</reference>
<dbReference type="PROSITE" id="PS51000">
    <property type="entry name" value="HTH_DEOR_2"/>
    <property type="match status" value="1"/>
</dbReference>
<protein>
    <recommendedName>
        <fullName evidence="1">Lactose phosphotransferase system repressor</fullName>
    </recommendedName>
</protein>
<dbReference type="InterPro" id="IPR014036">
    <property type="entry name" value="DeoR-like_C"/>
</dbReference>
<organism evidence="7 8">
    <name type="scientific">Lacticaseibacillus brantae DSM 23927</name>
    <dbReference type="NCBI Taxonomy" id="1423727"/>
    <lineage>
        <taxon>Bacteria</taxon>
        <taxon>Bacillati</taxon>
        <taxon>Bacillota</taxon>
        <taxon>Bacilli</taxon>
        <taxon>Lactobacillales</taxon>
        <taxon>Lactobacillaceae</taxon>
        <taxon>Lacticaseibacillus</taxon>
    </lineage>
</organism>
<dbReference type="SUPFAM" id="SSF46785">
    <property type="entry name" value="Winged helix' DNA-binding domain"/>
    <property type="match status" value="1"/>
</dbReference>
<dbReference type="Pfam" id="PF08220">
    <property type="entry name" value="HTH_DeoR"/>
    <property type="match status" value="1"/>
</dbReference>
<dbReference type="AlphaFoldDB" id="A0A0R2AX62"/>
<keyword evidence="8" id="KW-1185">Reference proteome</keyword>
<gene>
    <name evidence="7" type="ORF">FC34_GL001551</name>
</gene>
<name>A0A0R2AX62_9LACO</name>
<keyword evidence="2" id="KW-0678">Repressor</keyword>
<dbReference type="PRINTS" id="PR00037">
    <property type="entry name" value="HTHLACR"/>
</dbReference>
<dbReference type="EMBL" id="AYZQ01000004">
    <property type="protein sequence ID" value="KRM71439.1"/>
    <property type="molecule type" value="Genomic_DNA"/>
</dbReference>
<proteinExistence type="predicted"/>
<keyword evidence="3" id="KW-0805">Transcription regulation</keyword>
<dbReference type="GO" id="GO:0003700">
    <property type="term" value="F:DNA-binding transcription factor activity"/>
    <property type="evidence" value="ECO:0007669"/>
    <property type="project" value="InterPro"/>
</dbReference>
<dbReference type="Proteomes" id="UP000051672">
    <property type="component" value="Unassembled WGS sequence"/>
</dbReference>
<evidence type="ECO:0000256" key="2">
    <source>
        <dbReference type="ARBA" id="ARBA00022491"/>
    </source>
</evidence>
<dbReference type="PANTHER" id="PTHR30363:SF4">
    <property type="entry name" value="GLYCEROL-3-PHOSPHATE REGULON REPRESSOR"/>
    <property type="match status" value="1"/>
</dbReference>
<dbReference type="RefSeq" id="WP_057894833.1">
    <property type="nucleotide sequence ID" value="NZ_AYZQ01000004.1"/>
</dbReference>
<dbReference type="InterPro" id="IPR001034">
    <property type="entry name" value="DeoR_HTH"/>
</dbReference>
<keyword evidence="4" id="KW-0804">Transcription</keyword>
<dbReference type="SMART" id="SM01134">
    <property type="entry name" value="DeoRC"/>
    <property type="match status" value="1"/>
</dbReference>
<feature type="domain" description="HTH deoR-type" evidence="6">
    <location>
        <begin position="3"/>
        <end position="60"/>
    </location>
</feature>
<evidence type="ECO:0000256" key="5">
    <source>
        <dbReference type="ARBA" id="ARBA00024937"/>
    </source>
</evidence>
<evidence type="ECO:0000256" key="3">
    <source>
        <dbReference type="ARBA" id="ARBA00023015"/>
    </source>
</evidence>
<dbReference type="InterPro" id="IPR036390">
    <property type="entry name" value="WH_DNA-bd_sf"/>
</dbReference>
<comment type="caution">
    <text evidence="7">The sequence shown here is derived from an EMBL/GenBank/DDBJ whole genome shotgun (WGS) entry which is preliminary data.</text>
</comment>
<dbReference type="GO" id="GO:0016740">
    <property type="term" value="F:transferase activity"/>
    <property type="evidence" value="ECO:0007669"/>
    <property type="project" value="UniProtKB-KW"/>
</dbReference>